<name>A0ABZ0S3W5_9GAMM</name>
<evidence type="ECO:0000313" key="2">
    <source>
        <dbReference type="Proteomes" id="UP001432180"/>
    </source>
</evidence>
<dbReference type="EMBL" id="CP121472">
    <property type="protein sequence ID" value="WPL15234.1"/>
    <property type="molecule type" value="Genomic_DNA"/>
</dbReference>
<sequence length="34" mass="3679">MTKPDQVPRIVLDTNVLYGGLRIKGAELKVPGSI</sequence>
<dbReference type="Proteomes" id="UP001432180">
    <property type="component" value="Chromosome"/>
</dbReference>
<evidence type="ECO:0000313" key="1">
    <source>
        <dbReference type="EMBL" id="WPL15234.1"/>
    </source>
</evidence>
<accession>A0ABZ0S3W5</accession>
<protein>
    <submittedName>
        <fullName evidence="1">Uncharacterized protein</fullName>
    </submittedName>
</protein>
<organism evidence="1 2">
    <name type="scientific">Thiorhodovibrio winogradskyi</name>
    <dbReference type="NCBI Taxonomy" id="77007"/>
    <lineage>
        <taxon>Bacteria</taxon>
        <taxon>Pseudomonadati</taxon>
        <taxon>Pseudomonadota</taxon>
        <taxon>Gammaproteobacteria</taxon>
        <taxon>Chromatiales</taxon>
        <taxon>Chromatiaceae</taxon>
        <taxon>Thiorhodovibrio</taxon>
    </lineage>
</organism>
<reference evidence="1 2" key="1">
    <citation type="journal article" date="2023" name="Microorganisms">
        <title>Thiorhodovibrio frisius and Trv. litoralis spp. nov., Two Novel Members from a Clade of Fastidious Purple Sulfur Bacteria That Exhibit Unique Red-Shifted Light-Harvesting Capabilities.</title>
        <authorList>
            <person name="Methner A."/>
            <person name="Kuzyk S.B."/>
            <person name="Petersen J."/>
            <person name="Bauer S."/>
            <person name="Brinkmann H."/>
            <person name="Sichau K."/>
            <person name="Wanner G."/>
            <person name="Wolf J."/>
            <person name="Neumann-Schaal M."/>
            <person name="Henke P."/>
            <person name="Tank M."/>
            <person name="Sproer C."/>
            <person name="Bunk B."/>
            <person name="Overmann J."/>
        </authorList>
    </citation>
    <scope>NUCLEOTIDE SEQUENCE [LARGE SCALE GENOMIC DNA]</scope>
    <source>
        <strain evidence="1 2">DSM 6702</strain>
    </source>
</reference>
<proteinExistence type="predicted"/>
<gene>
    <name evidence="1" type="ORF">Thiowin_00117</name>
</gene>
<keyword evidence="2" id="KW-1185">Reference proteome</keyword>